<keyword evidence="7 11" id="KW-0862">Zinc</keyword>
<comment type="caution">
    <text evidence="13">The sequence shown here is derived from an EMBL/GenBank/DDBJ whole genome shotgun (WGS) entry which is preliminary data.</text>
</comment>
<keyword evidence="8 11" id="KW-0067">ATP-binding</keyword>
<dbReference type="SMART" id="SM00487">
    <property type="entry name" value="DEXDc"/>
    <property type="match status" value="1"/>
</dbReference>
<dbReference type="InterPro" id="IPR011545">
    <property type="entry name" value="DEAD/DEAH_box_helicase_dom"/>
</dbReference>
<dbReference type="Proteomes" id="UP001466331">
    <property type="component" value="Unassembled WGS sequence"/>
</dbReference>
<keyword evidence="4 11" id="KW-0547">Nucleotide-binding</keyword>
<evidence type="ECO:0000256" key="6">
    <source>
        <dbReference type="ARBA" id="ARBA00022806"/>
    </source>
</evidence>
<comment type="function">
    <text evidence="11">Initiates the restart of stalled replication forks, which reloads the replicative helicase on sites other than the origin of replication. Recognizes and binds to abandoned replication forks and remodels them to uncover a helicase loading site. Promotes assembly of the primosome at these replication forks.</text>
</comment>
<organism evidence="13 14">
    <name type="scientific">Rarispira pelagica</name>
    <dbReference type="NCBI Taxonomy" id="3141764"/>
    <lineage>
        <taxon>Bacteria</taxon>
        <taxon>Pseudomonadati</taxon>
        <taxon>Spirochaetota</taxon>
        <taxon>Spirochaetia</taxon>
        <taxon>Winmispirales</taxon>
        <taxon>Winmispiraceae</taxon>
        <taxon>Rarispira</taxon>
    </lineage>
</organism>
<feature type="binding site" evidence="11">
    <location>
        <position position="390"/>
    </location>
    <ligand>
        <name>Zn(2+)</name>
        <dbReference type="ChEBI" id="CHEBI:29105"/>
        <label>2</label>
    </ligand>
</feature>
<reference evidence="13 14" key="1">
    <citation type="submission" date="2024-03" db="EMBL/GenBank/DDBJ databases">
        <title>Ignisphaera cupida sp. nov., a hyperthermophilic hydrolytic archaeon from a hot spring of Kamchatka, and proposal of Ignisphaeraceae fam. nov.</title>
        <authorList>
            <person name="Podosokorskaya O.A."/>
            <person name="Elcheninov A.G."/>
            <person name="Maltseva A.I."/>
            <person name="Zayulina K.S."/>
            <person name="Novikov A."/>
            <person name="Merkel A.Y."/>
        </authorList>
    </citation>
    <scope>NUCLEOTIDE SEQUENCE [LARGE SCALE GENOMIC DNA]</scope>
    <source>
        <strain evidence="13 14">38H-sp</strain>
    </source>
</reference>
<dbReference type="HAMAP" id="MF_00983">
    <property type="entry name" value="PriA"/>
    <property type="match status" value="1"/>
</dbReference>
<evidence type="ECO:0000256" key="1">
    <source>
        <dbReference type="ARBA" id="ARBA00022515"/>
    </source>
</evidence>
<dbReference type="Pfam" id="PF00271">
    <property type="entry name" value="Helicase_C"/>
    <property type="match status" value="1"/>
</dbReference>
<evidence type="ECO:0000256" key="4">
    <source>
        <dbReference type="ARBA" id="ARBA00022741"/>
    </source>
</evidence>
<comment type="catalytic activity">
    <reaction evidence="11">
        <text>ATP + H2O = ADP + phosphate + H(+)</text>
        <dbReference type="Rhea" id="RHEA:13065"/>
        <dbReference type="ChEBI" id="CHEBI:15377"/>
        <dbReference type="ChEBI" id="CHEBI:15378"/>
        <dbReference type="ChEBI" id="CHEBI:30616"/>
        <dbReference type="ChEBI" id="CHEBI:43474"/>
        <dbReference type="ChEBI" id="CHEBI:456216"/>
        <dbReference type="EC" id="5.6.2.4"/>
    </reaction>
</comment>
<evidence type="ECO:0000256" key="8">
    <source>
        <dbReference type="ARBA" id="ARBA00022840"/>
    </source>
</evidence>
<evidence type="ECO:0000256" key="5">
    <source>
        <dbReference type="ARBA" id="ARBA00022801"/>
    </source>
</evidence>
<protein>
    <recommendedName>
        <fullName evidence="11">Replication restart protein PriA</fullName>
    </recommendedName>
    <alternativeName>
        <fullName evidence="11">ATP-dependent DNA helicase PriA</fullName>
        <ecNumber evidence="11">5.6.2.4</ecNumber>
    </alternativeName>
    <alternativeName>
        <fullName evidence="11">DNA 3'-5' helicase PriA</fullName>
    </alternativeName>
</protein>
<evidence type="ECO:0000256" key="9">
    <source>
        <dbReference type="ARBA" id="ARBA00023125"/>
    </source>
</evidence>
<evidence type="ECO:0000256" key="11">
    <source>
        <dbReference type="HAMAP-Rule" id="MF_00983"/>
    </source>
</evidence>
<dbReference type="Pfam" id="PF18074">
    <property type="entry name" value="PriA_C"/>
    <property type="match status" value="1"/>
</dbReference>
<dbReference type="EMBL" id="JBCHKQ010000005">
    <property type="protein sequence ID" value="MEM5948779.1"/>
    <property type="molecule type" value="Genomic_DNA"/>
</dbReference>
<dbReference type="EC" id="5.6.2.4" evidence="11"/>
<dbReference type="RefSeq" id="WP_420070295.1">
    <property type="nucleotide sequence ID" value="NZ_JBCHKQ010000005.1"/>
</dbReference>
<comment type="catalytic activity">
    <reaction evidence="11">
        <text>Couples ATP hydrolysis with the unwinding of duplex DNA by translocating in the 3'-5' direction.</text>
        <dbReference type="EC" id="5.6.2.4"/>
    </reaction>
</comment>
<feature type="binding site" evidence="11">
    <location>
        <position position="387"/>
    </location>
    <ligand>
        <name>Zn(2+)</name>
        <dbReference type="ChEBI" id="CHEBI:29105"/>
        <label>2</label>
    </ligand>
</feature>
<keyword evidence="1 11" id="KW-0639">Primosome</keyword>
<feature type="binding site" evidence="11">
    <location>
        <position position="369"/>
    </location>
    <ligand>
        <name>Zn(2+)</name>
        <dbReference type="ChEBI" id="CHEBI:29105"/>
        <label>2</label>
    </ligand>
</feature>
<dbReference type="PROSITE" id="PS51192">
    <property type="entry name" value="HELICASE_ATP_BIND_1"/>
    <property type="match status" value="1"/>
</dbReference>
<dbReference type="Pfam" id="PF00270">
    <property type="entry name" value="DEAD"/>
    <property type="match status" value="1"/>
</dbReference>
<feature type="binding site" evidence="11">
    <location>
        <position position="363"/>
    </location>
    <ligand>
        <name>Zn(2+)</name>
        <dbReference type="ChEBI" id="CHEBI:29105"/>
        <label>1</label>
    </ligand>
</feature>
<dbReference type="SUPFAM" id="SSF52540">
    <property type="entry name" value="P-loop containing nucleoside triphosphate hydrolases"/>
    <property type="match status" value="1"/>
</dbReference>
<dbReference type="PANTHER" id="PTHR30580">
    <property type="entry name" value="PRIMOSOMAL PROTEIN N"/>
    <property type="match status" value="1"/>
</dbReference>
<dbReference type="Gene3D" id="3.40.50.300">
    <property type="entry name" value="P-loop containing nucleotide triphosphate hydrolases"/>
    <property type="match status" value="2"/>
</dbReference>
<dbReference type="InterPro" id="IPR042115">
    <property type="entry name" value="PriA_3primeBD_sf"/>
</dbReference>
<dbReference type="InterPro" id="IPR040498">
    <property type="entry name" value="PriA_CRR"/>
</dbReference>
<dbReference type="InterPro" id="IPR014001">
    <property type="entry name" value="Helicase_ATP-bd"/>
</dbReference>
<evidence type="ECO:0000256" key="7">
    <source>
        <dbReference type="ARBA" id="ARBA00022833"/>
    </source>
</evidence>
<feature type="binding site" evidence="11">
    <location>
        <position position="372"/>
    </location>
    <ligand>
        <name>Zn(2+)</name>
        <dbReference type="ChEBI" id="CHEBI:29105"/>
        <label>2</label>
    </ligand>
</feature>
<dbReference type="Pfam" id="PF17764">
    <property type="entry name" value="PriA_3primeBD"/>
    <property type="match status" value="1"/>
</dbReference>
<keyword evidence="2 11" id="KW-0235">DNA replication</keyword>
<keyword evidence="5 11" id="KW-0378">Hydrolase</keyword>
<evidence type="ECO:0000259" key="12">
    <source>
        <dbReference type="PROSITE" id="PS51192"/>
    </source>
</evidence>
<evidence type="ECO:0000256" key="2">
    <source>
        <dbReference type="ARBA" id="ARBA00022705"/>
    </source>
</evidence>
<keyword evidence="9 11" id="KW-0238">DNA-binding</keyword>
<feature type="binding site" evidence="11">
    <location>
        <position position="360"/>
    </location>
    <ligand>
        <name>Zn(2+)</name>
        <dbReference type="ChEBI" id="CHEBI:29105"/>
        <label>1</label>
    </ligand>
</feature>
<proteinExistence type="inferred from homology"/>
<accession>A0ABU9UE23</accession>
<dbReference type="Gene3D" id="3.40.1440.60">
    <property type="entry name" value="PriA, 3(prime) DNA-binding domain"/>
    <property type="match status" value="1"/>
</dbReference>
<comment type="cofactor">
    <cofactor evidence="11">
        <name>Zn(2+)</name>
        <dbReference type="ChEBI" id="CHEBI:29105"/>
    </cofactor>
    <text evidence="11">Binds 2 zinc ions per subunit.</text>
</comment>
<keyword evidence="10 11" id="KW-0413">Isomerase</keyword>
<dbReference type="CDD" id="cd17929">
    <property type="entry name" value="DEXHc_priA"/>
    <property type="match status" value="1"/>
</dbReference>
<dbReference type="SMART" id="SM00490">
    <property type="entry name" value="HELICc"/>
    <property type="match status" value="1"/>
</dbReference>
<comment type="subunit">
    <text evidence="11">Component of the replication restart primosome.</text>
</comment>
<dbReference type="NCBIfam" id="TIGR00595">
    <property type="entry name" value="priA"/>
    <property type="match status" value="1"/>
</dbReference>
<dbReference type="InterPro" id="IPR005259">
    <property type="entry name" value="PriA"/>
</dbReference>
<dbReference type="InterPro" id="IPR041222">
    <property type="entry name" value="PriA_3primeBD"/>
</dbReference>
<feature type="domain" description="Helicase ATP-binding" evidence="12">
    <location>
        <begin position="134"/>
        <end position="303"/>
    </location>
</feature>
<dbReference type="InterPro" id="IPR001650">
    <property type="entry name" value="Helicase_C-like"/>
</dbReference>
<gene>
    <name evidence="11 13" type="primary">priA</name>
    <name evidence="13" type="ORF">WKV44_09535</name>
</gene>
<dbReference type="InterPro" id="IPR027417">
    <property type="entry name" value="P-loop_NTPase"/>
</dbReference>
<feature type="binding site" evidence="11">
    <location>
        <position position="403"/>
    </location>
    <ligand>
        <name>Zn(2+)</name>
        <dbReference type="ChEBI" id="CHEBI:29105"/>
        <label>1</label>
    </ligand>
</feature>
<evidence type="ECO:0000313" key="13">
    <source>
        <dbReference type="EMBL" id="MEM5948779.1"/>
    </source>
</evidence>
<keyword evidence="3 11" id="KW-0479">Metal-binding</keyword>
<dbReference type="Pfam" id="PF18319">
    <property type="entry name" value="Zn_ribbon_PriA"/>
    <property type="match status" value="1"/>
</dbReference>
<keyword evidence="6 11" id="KW-0347">Helicase</keyword>
<comment type="similarity">
    <text evidence="11">Belongs to the helicase family. PriA subfamily.</text>
</comment>
<dbReference type="InterPro" id="IPR041236">
    <property type="entry name" value="PriA_C"/>
</dbReference>
<evidence type="ECO:0000313" key="14">
    <source>
        <dbReference type="Proteomes" id="UP001466331"/>
    </source>
</evidence>
<keyword evidence="14" id="KW-1185">Reference proteome</keyword>
<evidence type="ECO:0000256" key="10">
    <source>
        <dbReference type="ARBA" id="ARBA00023235"/>
    </source>
</evidence>
<feature type="binding site" evidence="11">
    <location>
        <position position="400"/>
    </location>
    <ligand>
        <name>Zn(2+)</name>
        <dbReference type="ChEBI" id="CHEBI:29105"/>
        <label>1</label>
    </ligand>
</feature>
<dbReference type="PANTHER" id="PTHR30580:SF0">
    <property type="entry name" value="PRIMOSOMAL PROTEIN N"/>
    <property type="match status" value="1"/>
</dbReference>
<sequence>MFAEVVFNIPHNNSFFYRAIDGCQVGVRVRASLKRRVLTGYVIGMTETLPYDIPDSRIKDVEKVLDSEPLFSRDGAFFDMAKWVSSYYMCSLGEALAMMVPLGKTQRENPVPYEEPSSYVKHELTEEQKEAIETFYSSDSYLFYLYGITGSGKTEVYLSIAERLLKEENGSVLYLVPEISLTSQIVESMRNRFLDITGVAILHSRLSAGQRLNEWKRILSGEARLVIGARSAVFAPLKNLSLIILDEEHESSYKSGSTPRYHARQVAMWRARKEGARLIMGSATPSFEAYRMMRDGKLPFYALTSRVGGGAEPEMRVIHLKEFPGPLSAPLLEEIERTHKEGRQTILFLNRRGFAHYIQCLSCGYEMICRHCSVPLTYHEAHNIMICHYCGYRTRPIDVCPKCNSVNVRYGGPGTEQMEKELSRRFPFYRIRRLDTDTAAKSGYVDKVIDEMHRGEVDVLIGTQMIAKGLNFKKLGLVGVVLADTGLHIPDFRASERVFSLLMQVAGRAGRFLPDGKVIIQTYLANHPAIAYAKKNDLEGFYLRELKLREETNFPPFSRLIRVLVRGKKESRVKSEIYKLADVLRKNLPAGVELLGPSTCPMEMIAGNYRYHLFLRAKNSSIMHAVLKKVLSGFELTSGLFLEIDIDPVNVT</sequence>
<evidence type="ECO:0000256" key="3">
    <source>
        <dbReference type="ARBA" id="ARBA00022723"/>
    </source>
</evidence>
<dbReference type="CDD" id="cd18804">
    <property type="entry name" value="SF2_C_priA"/>
    <property type="match status" value="1"/>
</dbReference>
<name>A0ABU9UE23_9SPIR</name>